<gene>
    <name evidence="1" type="ORF">BV87_20190</name>
</gene>
<proteinExistence type="predicted"/>
<evidence type="ECO:0000313" key="1">
    <source>
        <dbReference type="EMBL" id="ATP20468.1"/>
    </source>
</evidence>
<name>A0A0J9CSD1_SPHYA</name>
<dbReference type="AlphaFoldDB" id="A0A0J9CSD1"/>
<sequence length="178" mass="19695">MARQLHELTVDEINIMIANYDKAGVTEGGKWPRVELALELQRRKASPYPLIEVARKILTMSHASDDGRVSYGDLWLEFNEGPIPPGQAWARPMLNSLEALGVWCFDRNLPLINILVVNGKTREVVEQTVQAMWGAAVVRGFPVPDDLREFALEQANAALALDGLVIEAAFEKDASLTA</sequence>
<organism evidence="1 2">
    <name type="scientific">Sphingobium yanoikuyae</name>
    <name type="common">Sphingomonas yanoikuyae</name>
    <dbReference type="NCBI Taxonomy" id="13690"/>
    <lineage>
        <taxon>Bacteria</taxon>
        <taxon>Pseudomonadati</taxon>
        <taxon>Pseudomonadota</taxon>
        <taxon>Alphaproteobacteria</taxon>
        <taxon>Sphingomonadales</taxon>
        <taxon>Sphingomonadaceae</taxon>
        <taxon>Sphingobium</taxon>
    </lineage>
</organism>
<evidence type="ECO:0000313" key="2">
    <source>
        <dbReference type="Proteomes" id="UP000037029"/>
    </source>
</evidence>
<dbReference type="Proteomes" id="UP000037029">
    <property type="component" value="Chromosome"/>
</dbReference>
<dbReference type="EMBL" id="CP020925">
    <property type="protein sequence ID" value="ATP20468.1"/>
    <property type="molecule type" value="Genomic_DNA"/>
</dbReference>
<accession>A0A0J9CSD1</accession>
<reference evidence="1 2" key="1">
    <citation type="submission" date="2017-04" db="EMBL/GenBank/DDBJ databases">
        <title>Characterization, genome and methylation analysis of a phthalic acid esters degrading strain Sphingobium yanoikuyae SHJ.</title>
        <authorList>
            <person name="Feng L."/>
        </authorList>
    </citation>
    <scope>NUCLEOTIDE SEQUENCE [LARGE SCALE GENOMIC DNA]</scope>
    <source>
        <strain evidence="1 2">SHJ</strain>
    </source>
</reference>
<protein>
    <submittedName>
        <fullName evidence="1">Uncharacterized protein</fullName>
    </submittedName>
</protein>
<dbReference type="RefSeq" id="WP_048939683.1">
    <property type="nucleotide sequence ID" value="NZ_CP020925.1"/>
</dbReference>